<comment type="subcellular location">
    <subcellularLocation>
        <location evidence="1">Cytoplasm</location>
    </subcellularLocation>
</comment>
<dbReference type="SMART" id="SM00862">
    <property type="entry name" value="Trans_reg_C"/>
    <property type="match status" value="1"/>
</dbReference>
<accession>Q8XQ31</accession>
<dbReference type="GO" id="GO:0005829">
    <property type="term" value="C:cytosol"/>
    <property type="evidence" value="ECO:0007669"/>
    <property type="project" value="TreeGrafter"/>
</dbReference>
<evidence type="ECO:0000313" key="13">
    <source>
        <dbReference type="Proteomes" id="UP000001436"/>
    </source>
</evidence>
<evidence type="ECO:0000256" key="2">
    <source>
        <dbReference type="ARBA" id="ARBA00022490"/>
    </source>
</evidence>
<dbReference type="InterPro" id="IPR016032">
    <property type="entry name" value="Sig_transdc_resp-reg_C-effctor"/>
</dbReference>
<dbReference type="Pfam" id="PF00072">
    <property type="entry name" value="Response_reg"/>
    <property type="match status" value="1"/>
</dbReference>
<evidence type="ECO:0000313" key="12">
    <source>
        <dbReference type="EMBL" id="CAD18606.1"/>
    </source>
</evidence>
<organism evidence="12 13">
    <name type="scientific">Ralstonia nicotianae (strain ATCC BAA-1114 / GMI1000)</name>
    <name type="common">Ralstonia solanacearum</name>
    <dbReference type="NCBI Taxonomy" id="267608"/>
    <lineage>
        <taxon>Bacteria</taxon>
        <taxon>Pseudomonadati</taxon>
        <taxon>Pseudomonadota</taxon>
        <taxon>Betaproteobacteria</taxon>
        <taxon>Burkholderiales</taxon>
        <taxon>Burkholderiaceae</taxon>
        <taxon>Ralstonia</taxon>
        <taxon>Ralstonia solanacearum species complex</taxon>
    </lineage>
</organism>
<name>Q8XQ31_RALN1</name>
<dbReference type="InterPro" id="IPR039420">
    <property type="entry name" value="WalR-like"/>
</dbReference>
<dbReference type="PANTHER" id="PTHR48111">
    <property type="entry name" value="REGULATOR OF RPOS"/>
    <property type="match status" value="1"/>
</dbReference>
<sequence>MRYPARHTAAMTDPDRTSMTRVLLVDDDAELTGMLVQYLAHEGFAAEVAHDGEAGVARALSGDFAIVVLDVMMPRLSGIDALRRIRAASQVPVVMLTARGDNIDRISGLDLGADDYVPKPCTPGELVARLRAILRRTSGADAGAAAGAIHAGPLALWPASRRATWLGSALELTGTEFSLLEVLARHAGRLVSKEDISLQAFDRPLARFDRRIDVHISSIRQKLGQRPDGQPWIVSVRGMGYQLLAD</sequence>
<evidence type="ECO:0000256" key="7">
    <source>
        <dbReference type="ARBA" id="ARBA00023163"/>
    </source>
</evidence>
<dbReference type="Gene3D" id="6.10.250.690">
    <property type="match status" value="1"/>
</dbReference>
<evidence type="ECO:0000256" key="8">
    <source>
        <dbReference type="PROSITE-ProRule" id="PRU00169"/>
    </source>
</evidence>
<feature type="modified residue" description="4-aspartylphosphate" evidence="8">
    <location>
        <position position="70"/>
    </location>
</feature>
<dbReference type="Gene3D" id="1.10.10.10">
    <property type="entry name" value="Winged helix-like DNA-binding domain superfamily/Winged helix DNA-binding domain"/>
    <property type="match status" value="1"/>
</dbReference>
<dbReference type="InterPro" id="IPR001867">
    <property type="entry name" value="OmpR/PhoB-type_DNA-bd"/>
</dbReference>
<dbReference type="Gene3D" id="3.40.50.2300">
    <property type="match status" value="1"/>
</dbReference>
<evidence type="ECO:0000256" key="4">
    <source>
        <dbReference type="ARBA" id="ARBA00023012"/>
    </source>
</evidence>
<dbReference type="Proteomes" id="UP000001436">
    <property type="component" value="Plasmid pGMI1000MP"/>
</dbReference>
<feature type="domain" description="OmpR/PhoB-type" evidence="11">
    <location>
        <begin position="146"/>
        <end position="245"/>
    </location>
</feature>
<dbReference type="PROSITE" id="PS51755">
    <property type="entry name" value="OMPR_PHOB"/>
    <property type="match status" value="1"/>
</dbReference>
<dbReference type="PROSITE" id="PS50110">
    <property type="entry name" value="RESPONSE_REGULATORY"/>
    <property type="match status" value="1"/>
</dbReference>
<proteinExistence type="predicted"/>
<keyword evidence="2" id="KW-0963">Cytoplasm</keyword>
<feature type="domain" description="Response regulatory" evidence="10">
    <location>
        <begin position="21"/>
        <end position="134"/>
    </location>
</feature>
<feature type="DNA-binding region" description="OmpR/PhoB-type" evidence="9">
    <location>
        <begin position="146"/>
        <end position="245"/>
    </location>
</feature>
<dbReference type="PANTHER" id="PTHR48111:SF39">
    <property type="entry name" value="TRANSCRIPTIONAL REGULATORY PROTEIN CPXR"/>
    <property type="match status" value="1"/>
</dbReference>
<dbReference type="InterPro" id="IPR036388">
    <property type="entry name" value="WH-like_DNA-bd_sf"/>
</dbReference>
<evidence type="ECO:0000256" key="5">
    <source>
        <dbReference type="ARBA" id="ARBA00023015"/>
    </source>
</evidence>
<dbReference type="GO" id="GO:0000156">
    <property type="term" value="F:phosphorelay response regulator activity"/>
    <property type="evidence" value="ECO:0007669"/>
    <property type="project" value="TreeGrafter"/>
</dbReference>
<dbReference type="SUPFAM" id="SSF46894">
    <property type="entry name" value="C-terminal effector domain of the bipartite response regulators"/>
    <property type="match status" value="1"/>
</dbReference>
<dbReference type="InterPro" id="IPR011006">
    <property type="entry name" value="CheY-like_superfamily"/>
</dbReference>
<dbReference type="STRING" id="267608.RSp1455"/>
<dbReference type="EMBL" id="AL646053">
    <property type="protein sequence ID" value="CAD18606.1"/>
    <property type="molecule type" value="Genomic_DNA"/>
</dbReference>
<evidence type="ECO:0000259" key="10">
    <source>
        <dbReference type="PROSITE" id="PS50110"/>
    </source>
</evidence>
<evidence type="ECO:0000259" key="11">
    <source>
        <dbReference type="PROSITE" id="PS51755"/>
    </source>
</evidence>
<dbReference type="KEGG" id="rso:RSp1455"/>
<dbReference type="SUPFAM" id="SSF52172">
    <property type="entry name" value="CheY-like"/>
    <property type="match status" value="1"/>
</dbReference>
<dbReference type="eggNOG" id="COG0745">
    <property type="taxonomic scope" value="Bacteria"/>
</dbReference>
<evidence type="ECO:0000256" key="9">
    <source>
        <dbReference type="PROSITE-ProRule" id="PRU01091"/>
    </source>
</evidence>
<dbReference type="GO" id="GO:0000976">
    <property type="term" value="F:transcription cis-regulatory region binding"/>
    <property type="evidence" value="ECO:0007669"/>
    <property type="project" value="TreeGrafter"/>
</dbReference>
<dbReference type="InterPro" id="IPR001789">
    <property type="entry name" value="Sig_transdc_resp-reg_receiver"/>
</dbReference>
<keyword evidence="7" id="KW-0804">Transcription</keyword>
<reference evidence="12 13" key="1">
    <citation type="journal article" date="2002" name="Nature">
        <title>Genome sequence of the plant pathogen Ralstonia solanacearum.</title>
        <authorList>
            <person name="Salanoubat M."/>
            <person name="Genin S."/>
            <person name="Artiguenave F."/>
            <person name="Gouzy J."/>
            <person name="Mangenot S."/>
            <person name="Arlat M."/>
            <person name="Billault A."/>
            <person name="Brottier P."/>
            <person name="Camus J.C."/>
            <person name="Cattolico L."/>
            <person name="Chandler M."/>
            <person name="Choisne N."/>
            <person name="Claudel-Renard C."/>
            <person name="Cunnac S."/>
            <person name="Demange N."/>
            <person name="Gaspin C."/>
            <person name="Lavie M."/>
            <person name="Moisan A."/>
            <person name="Robert C."/>
            <person name="Saurin W."/>
            <person name="Schiex T."/>
            <person name="Siguier P."/>
            <person name="Thebault P."/>
            <person name="Whalen M."/>
            <person name="Wincker P."/>
            <person name="Levy M."/>
            <person name="Weissenbach J."/>
            <person name="Boucher C.A."/>
        </authorList>
    </citation>
    <scope>NUCLEOTIDE SEQUENCE [LARGE SCALE GENOMIC DNA]</scope>
    <source>
        <strain evidence="13">ATCC BAA-1114 / GMI1000</strain>
    </source>
</reference>
<protein>
    <submittedName>
        <fullName evidence="12">Probable two-component response regulator transcription regulator protein</fullName>
    </submittedName>
</protein>
<dbReference type="EnsemblBacteria" id="CAD18606">
    <property type="protein sequence ID" value="CAD18606"/>
    <property type="gene ID" value="RSp1455"/>
</dbReference>
<geneLocation type="plasmid" evidence="13">
    <name>megaplasmid Rsp</name>
</geneLocation>
<keyword evidence="3 8" id="KW-0597">Phosphoprotein</keyword>
<dbReference type="FunFam" id="3.40.50.2300:FF:000001">
    <property type="entry name" value="DNA-binding response regulator PhoB"/>
    <property type="match status" value="1"/>
</dbReference>
<keyword evidence="5" id="KW-0805">Transcription regulation</keyword>
<dbReference type="HOGENOM" id="CLU_000445_30_4_4"/>
<dbReference type="Pfam" id="PF00486">
    <property type="entry name" value="Trans_reg_C"/>
    <property type="match status" value="1"/>
</dbReference>
<dbReference type="InterPro" id="IPR058124">
    <property type="entry name" value="CpxR-like_REC"/>
</dbReference>
<evidence type="ECO:0000256" key="6">
    <source>
        <dbReference type="ARBA" id="ARBA00023125"/>
    </source>
</evidence>
<dbReference type="GO" id="GO:0032993">
    <property type="term" value="C:protein-DNA complex"/>
    <property type="evidence" value="ECO:0007669"/>
    <property type="project" value="TreeGrafter"/>
</dbReference>
<keyword evidence="6 9" id="KW-0238">DNA-binding</keyword>
<evidence type="ECO:0000256" key="1">
    <source>
        <dbReference type="ARBA" id="ARBA00004496"/>
    </source>
</evidence>
<keyword evidence="13" id="KW-1185">Reference proteome</keyword>
<dbReference type="AlphaFoldDB" id="Q8XQ31"/>
<dbReference type="CDD" id="cd17623">
    <property type="entry name" value="REC_OmpR_CpxR"/>
    <property type="match status" value="1"/>
</dbReference>
<gene>
    <name evidence="12" type="ordered locus">RSp1455</name>
</gene>
<dbReference type="SMART" id="SM00448">
    <property type="entry name" value="REC"/>
    <property type="match status" value="1"/>
</dbReference>
<dbReference type="CDD" id="cd00383">
    <property type="entry name" value="trans_reg_C"/>
    <property type="match status" value="1"/>
</dbReference>
<keyword evidence="4" id="KW-0902">Two-component regulatory system</keyword>
<evidence type="ECO:0000256" key="3">
    <source>
        <dbReference type="ARBA" id="ARBA00022553"/>
    </source>
</evidence>
<dbReference type="GO" id="GO:0006355">
    <property type="term" value="P:regulation of DNA-templated transcription"/>
    <property type="evidence" value="ECO:0007669"/>
    <property type="project" value="InterPro"/>
</dbReference>